<sequence length="632" mass="68604">MSDYFNVTTNVGDAAIATAIANNSKLNITHIAFGDGNGSVPTPTKTRTGLVKEVHRQAVTKYTMHPTIANYIVIETIIPSNIGGFWIREMGIIADNVLISHGSHAPFFKVADPDGVSEYRLKFTQNIRDGNVVEISLDESLIYASQAWVNENYIRRNELVDNLTTDDAKKPVSAKQAKALQDNKLDKTANAVSATKLKNARKINTIDFDGSQDINIEAPLRFAGHITTLEQLNAAVVDGKYTVSELDIAGIYGYGFLVVLRSGGVCHQIYYPHLGSSLNNATMAMRQTWNMNGNIASWSDWRVVGTRDDSKLPLAGGTVTGDLRVAGISYLNRIRGDNDLWVTSEDEKLGRRILSGGLLVSNSYSEANRIPSLGIYSKGDIATSGLINVDAAEAQFRHESSGRYLYLNGSGWGVYSAQGAVPLSTLGGGTGNIEGRAPYADRLATPRTIFGQTFDGAYDIGGTVTAWTGIIASDANHYIDFGRYGIDRINFAVPGAVFNFMSSSTGEIVARITQNGIDCNAASASKLKTPRKINGVNFDGSTDIDLPLIGVNQTWQNLTASRAAETIYTNTTGKPIQVAINYNGNNAYFDIGGVEIYMPDWDAFGFAFFIIPNGTTYRIRNQVGINSWSELR</sequence>
<dbReference type="InterPro" id="IPR051934">
    <property type="entry name" value="Phage_Tail_Fiber_Structural"/>
</dbReference>
<proteinExistence type="predicted"/>
<dbReference type="Pfam" id="PF12571">
    <property type="entry name" value="Phage_tail_fib"/>
    <property type="match status" value="1"/>
</dbReference>
<gene>
    <name evidence="2" type="ORF">ACNJC6_00549</name>
</gene>
<reference evidence="2 3" key="1">
    <citation type="submission" date="2017-02" db="EMBL/GenBank/DDBJ databases">
        <authorList>
            <person name="Peterson S.W."/>
        </authorList>
    </citation>
    <scope>NUCLEOTIDE SEQUENCE [LARGE SCALE GENOMIC DNA]</scope>
    <source>
        <strain evidence="2">C6</strain>
    </source>
</reference>
<organism evidence="2 3">
    <name type="scientific">Acinetobacter johnsonii</name>
    <dbReference type="NCBI Taxonomy" id="40214"/>
    <lineage>
        <taxon>Bacteria</taxon>
        <taxon>Pseudomonadati</taxon>
        <taxon>Pseudomonadota</taxon>
        <taxon>Gammaproteobacteria</taxon>
        <taxon>Moraxellales</taxon>
        <taxon>Moraxellaceae</taxon>
        <taxon>Acinetobacter</taxon>
    </lineage>
</organism>
<evidence type="ECO:0000313" key="2">
    <source>
        <dbReference type="EMBL" id="SJX20949.1"/>
    </source>
</evidence>
<evidence type="ECO:0000313" key="3">
    <source>
        <dbReference type="Proteomes" id="UP000196240"/>
    </source>
</evidence>
<dbReference type="PANTHER" id="PTHR35191">
    <property type="entry name" value="PROPHAGE SIDE TAIL FIBER PROTEIN HOMOLOG STFQ-RELATED"/>
    <property type="match status" value="1"/>
</dbReference>
<protein>
    <recommendedName>
        <fullName evidence="1">Phage tail fibre protein N-terminal domain-containing protein</fullName>
    </recommendedName>
</protein>
<dbReference type="PANTHER" id="PTHR35191:SF1">
    <property type="entry name" value="PROPHAGE SIDE TAIL FIBER PROTEIN HOMOLOG STFQ-RELATED"/>
    <property type="match status" value="1"/>
</dbReference>
<accession>A0A1R7Q9M1</accession>
<dbReference type="RefSeq" id="WP_087011076.1">
    <property type="nucleotide sequence ID" value="NZ_FUUY01000001.1"/>
</dbReference>
<dbReference type="Proteomes" id="UP000196240">
    <property type="component" value="Unassembled WGS sequence"/>
</dbReference>
<dbReference type="InterPro" id="IPR022225">
    <property type="entry name" value="Phage_tail_fibre_N"/>
</dbReference>
<name>A0A1R7Q9M1_ACIJO</name>
<evidence type="ECO:0000259" key="1">
    <source>
        <dbReference type="Pfam" id="PF12571"/>
    </source>
</evidence>
<dbReference type="EMBL" id="FUUY01000001">
    <property type="protein sequence ID" value="SJX20949.1"/>
    <property type="molecule type" value="Genomic_DNA"/>
</dbReference>
<feature type="domain" description="Phage tail fibre protein N-terminal" evidence="1">
    <location>
        <begin position="1"/>
        <end position="146"/>
    </location>
</feature>
<dbReference type="AlphaFoldDB" id="A0A1R7Q9M1"/>
<dbReference type="CDD" id="cd19958">
    <property type="entry name" value="pyocin_knob"/>
    <property type="match status" value="1"/>
</dbReference>